<dbReference type="Pfam" id="PF06271">
    <property type="entry name" value="RDD"/>
    <property type="match status" value="1"/>
</dbReference>
<evidence type="ECO:0000313" key="11">
    <source>
        <dbReference type="Proteomes" id="UP000320461"/>
    </source>
</evidence>
<dbReference type="InterPro" id="IPR051791">
    <property type="entry name" value="Pra-immunoreactive"/>
</dbReference>
<evidence type="ECO:0000259" key="9">
    <source>
        <dbReference type="PROSITE" id="PS50006"/>
    </source>
</evidence>
<dbReference type="InterPro" id="IPR010432">
    <property type="entry name" value="RDD"/>
</dbReference>
<sequence>MRGGEAFPVVPGSVAPVGRRVAAFAIDGAALLLLGGVGVAITFATAGEPEVSPASVTASFVPSALAGLGGLALWVSESITGATLGGALLGIRTVSAETGRPAGLLRILLRQLVVGLGALVCLVGQWLVVASGVFDKTPAQRGWHDKAAGTIVLLASATGVARAEDPARAWDQAVARAVGPVPPPPPPPAPPAPAAAAAHAAPVQHEPTASSVPAPAVEPAASVAPAPSSPAATGSGALEVPPAIGLVPLPPGVGTGRHSQQTPGGALITGFPGATEPPAPAPTTGMSEPLSGDAMSATTLGDTPPTGHERVEPTAPSAGATVGEHAGRPNLQPLAEQPSAVQPSPVQPSPVQPSPVQPSSVQPTPVPRWSGDEVDEIELTRLRTPAAGMEPVPQGLRLAFDTGERLDVVGDGVVGRAPQGDVTHVVAIDDPARSLSKTHLAFGPAGPGELWVVDRGSTNGTVVVRPDGTAAALPAGTRATVTVGWSLRIGERTVRVESR</sequence>
<feature type="compositionally biased region" description="Low complexity" evidence="7">
    <location>
        <begin position="194"/>
        <end position="237"/>
    </location>
</feature>
<feature type="transmembrane region" description="Helical" evidence="8">
    <location>
        <begin position="21"/>
        <end position="44"/>
    </location>
</feature>
<organism evidence="10 11">
    <name type="scientific">Cellulomonas gelida</name>
    <dbReference type="NCBI Taxonomy" id="1712"/>
    <lineage>
        <taxon>Bacteria</taxon>
        <taxon>Bacillati</taxon>
        <taxon>Actinomycetota</taxon>
        <taxon>Actinomycetes</taxon>
        <taxon>Micrococcales</taxon>
        <taxon>Cellulomonadaceae</taxon>
        <taxon>Cellulomonas</taxon>
    </lineage>
</organism>
<reference evidence="10 11" key="1">
    <citation type="submission" date="2019-06" db="EMBL/GenBank/DDBJ databases">
        <title>Whole genome shotgun sequence of Cellulomonas gelida NBRC 3748.</title>
        <authorList>
            <person name="Hosoyama A."/>
            <person name="Uohara A."/>
            <person name="Ohji S."/>
            <person name="Ichikawa N."/>
        </authorList>
    </citation>
    <scope>NUCLEOTIDE SEQUENCE [LARGE SCALE GENOMIC DNA]</scope>
    <source>
        <strain evidence="10 11">NBRC 3748</strain>
    </source>
</reference>
<dbReference type="GO" id="GO:0005886">
    <property type="term" value="C:plasma membrane"/>
    <property type="evidence" value="ECO:0007669"/>
    <property type="project" value="UniProtKB-SubCell"/>
</dbReference>
<evidence type="ECO:0000256" key="4">
    <source>
        <dbReference type="ARBA" id="ARBA00022692"/>
    </source>
</evidence>
<evidence type="ECO:0000256" key="7">
    <source>
        <dbReference type="SAM" id="MobiDB-lite"/>
    </source>
</evidence>
<keyword evidence="4 8" id="KW-0812">Transmembrane</keyword>
<dbReference type="PANTHER" id="PTHR36115:SF6">
    <property type="entry name" value="PROLINE-RICH ANTIGEN HOMOLOG"/>
    <property type="match status" value="1"/>
</dbReference>
<accession>A0A4Y3KP24</accession>
<keyword evidence="11" id="KW-1185">Reference proteome</keyword>
<evidence type="ECO:0000256" key="8">
    <source>
        <dbReference type="SAM" id="Phobius"/>
    </source>
</evidence>
<feature type="compositionally biased region" description="Pro residues" evidence="7">
    <location>
        <begin position="345"/>
        <end position="356"/>
    </location>
</feature>
<dbReference type="PROSITE" id="PS50006">
    <property type="entry name" value="FHA_DOMAIN"/>
    <property type="match status" value="1"/>
</dbReference>
<proteinExistence type="predicted"/>
<dbReference type="Gene3D" id="2.60.200.20">
    <property type="match status" value="1"/>
</dbReference>
<keyword evidence="2" id="KW-1003">Cell membrane</keyword>
<dbReference type="EMBL" id="BJLQ01000022">
    <property type="protein sequence ID" value="GEA84905.1"/>
    <property type="molecule type" value="Genomic_DNA"/>
</dbReference>
<feature type="domain" description="FHA" evidence="9">
    <location>
        <begin position="412"/>
        <end position="463"/>
    </location>
</feature>
<evidence type="ECO:0000256" key="1">
    <source>
        <dbReference type="ARBA" id="ARBA00004651"/>
    </source>
</evidence>
<protein>
    <recommendedName>
        <fullName evidence="9">FHA domain-containing protein</fullName>
    </recommendedName>
</protein>
<dbReference type="InterPro" id="IPR008984">
    <property type="entry name" value="SMAD_FHA_dom_sf"/>
</dbReference>
<evidence type="ECO:0000256" key="5">
    <source>
        <dbReference type="ARBA" id="ARBA00022989"/>
    </source>
</evidence>
<comment type="subcellular location">
    <subcellularLocation>
        <location evidence="1">Cell membrane</location>
        <topology evidence="1">Multi-pass membrane protein</topology>
    </subcellularLocation>
</comment>
<feature type="compositionally biased region" description="Pro residues" evidence="7">
    <location>
        <begin position="180"/>
        <end position="193"/>
    </location>
</feature>
<gene>
    <name evidence="10" type="ORF">CGE01nite_21560</name>
</gene>
<feature type="transmembrane region" description="Helical" evidence="8">
    <location>
        <begin position="112"/>
        <end position="134"/>
    </location>
</feature>
<dbReference type="CDD" id="cd00060">
    <property type="entry name" value="FHA"/>
    <property type="match status" value="1"/>
</dbReference>
<name>A0A4Y3KP24_9CELL</name>
<feature type="region of interest" description="Disordered" evidence="7">
    <location>
        <begin position="177"/>
        <end position="237"/>
    </location>
</feature>
<dbReference type="SUPFAM" id="SSF49879">
    <property type="entry name" value="SMAD/FHA domain"/>
    <property type="match status" value="1"/>
</dbReference>
<keyword evidence="6 8" id="KW-0472">Membrane</keyword>
<evidence type="ECO:0000256" key="3">
    <source>
        <dbReference type="ARBA" id="ARBA00022553"/>
    </source>
</evidence>
<keyword evidence="3" id="KW-0597">Phosphoprotein</keyword>
<keyword evidence="5 8" id="KW-1133">Transmembrane helix</keyword>
<dbReference type="AlphaFoldDB" id="A0A4Y3KP24"/>
<evidence type="ECO:0000256" key="2">
    <source>
        <dbReference type="ARBA" id="ARBA00022475"/>
    </source>
</evidence>
<evidence type="ECO:0000313" key="10">
    <source>
        <dbReference type="EMBL" id="GEA84905.1"/>
    </source>
</evidence>
<feature type="region of interest" description="Disordered" evidence="7">
    <location>
        <begin position="249"/>
        <end position="373"/>
    </location>
</feature>
<feature type="transmembrane region" description="Helical" evidence="8">
    <location>
        <begin position="64"/>
        <end position="91"/>
    </location>
</feature>
<comment type="caution">
    <text evidence="10">The sequence shown here is derived from an EMBL/GenBank/DDBJ whole genome shotgun (WGS) entry which is preliminary data.</text>
</comment>
<dbReference type="InterPro" id="IPR000253">
    <property type="entry name" value="FHA_dom"/>
</dbReference>
<evidence type="ECO:0000256" key="6">
    <source>
        <dbReference type="ARBA" id="ARBA00023136"/>
    </source>
</evidence>
<dbReference type="RefSeq" id="WP_378171596.1">
    <property type="nucleotide sequence ID" value="NZ_JBHSVF010000001.1"/>
</dbReference>
<dbReference type="PANTHER" id="PTHR36115">
    <property type="entry name" value="PROLINE-RICH ANTIGEN HOMOLOG-RELATED"/>
    <property type="match status" value="1"/>
</dbReference>
<dbReference type="Proteomes" id="UP000320461">
    <property type="component" value="Unassembled WGS sequence"/>
</dbReference>